<feature type="transmembrane region" description="Helical" evidence="1">
    <location>
        <begin position="86"/>
        <end position="111"/>
    </location>
</feature>
<gene>
    <name evidence="2" type="ORF">KQX54_021050</name>
</gene>
<dbReference type="AlphaFoldDB" id="A0AAV7I2J8"/>
<reference evidence="2 3" key="1">
    <citation type="journal article" date="2021" name="J. Hered.">
        <title>A chromosome-level genome assembly of the parasitoid wasp, Cotesia glomerata (Hymenoptera: Braconidae).</title>
        <authorList>
            <person name="Pinto B.J."/>
            <person name="Weis J.J."/>
            <person name="Gamble T."/>
            <person name="Ode P.J."/>
            <person name="Paul R."/>
            <person name="Zaspel J.M."/>
        </authorList>
    </citation>
    <scope>NUCLEOTIDE SEQUENCE [LARGE SCALE GENOMIC DNA]</scope>
    <source>
        <strain evidence="2">CgM1</strain>
    </source>
</reference>
<dbReference type="Proteomes" id="UP000826195">
    <property type="component" value="Unassembled WGS sequence"/>
</dbReference>
<keyword evidence="1" id="KW-0472">Membrane</keyword>
<comment type="caution">
    <text evidence="2">The sequence shown here is derived from an EMBL/GenBank/DDBJ whole genome shotgun (WGS) entry which is preliminary data.</text>
</comment>
<organism evidence="2 3">
    <name type="scientific">Cotesia glomerata</name>
    <name type="common">Lepidopteran parasitic wasp</name>
    <name type="synonym">Apanteles glomeratus</name>
    <dbReference type="NCBI Taxonomy" id="32391"/>
    <lineage>
        <taxon>Eukaryota</taxon>
        <taxon>Metazoa</taxon>
        <taxon>Ecdysozoa</taxon>
        <taxon>Arthropoda</taxon>
        <taxon>Hexapoda</taxon>
        <taxon>Insecta</taxon>
        <taxon>Pterygota</taxon>
        <taxon>Neoptera</taxon>
        <taxon>Endopterygota</taxon>
        <taxon>Hymenoptera</taxon>
        <taxon>Apocrita</taxon>
        <taxon>Ichneumonoidea</taxon>
        <taxon>Braconidae</taxon>
        <taxon>Microgastrinae</taxon>
        <taxon>Cotesia</taxon>
    </lineage>
</organism>
<keyword evidence="1" id="KW-0812">Transmembrane</keyword>
<keyword evidence="1" id="KW-1133">Transmembrane helix</keyword>
<accession>A0AAV7I2J8</accession>
<evidence type="ECO:0000313" key="2">
    <source>
        <dbReference type="EMBL" id="KAH0541102.1"/>
    </source>
</evidence>
<dbReference type="EMBL" id="JAHXZJ010002609">
    <property type="protein sequence ID" value="KAH0541102.1"/>
    <property type="molecule type" value="Genomic_DNA"/>
</dbReference>
<evidence type="ECO:0000256" key="1">
    <source>
        <dbReference type="SAM" id="Phobius"/>
    </source>
</evidence>
<protein>
    <submittedName>
        <fullName evidence="2">Uncharacterized protein</fullName>
    </submittedName>
</protein>
<evidence type="ECO:0000313" key="3">
    <source>
        <dbReference type="Proteomes" id="UP000826195"/>
    </source>
</evidence>
<name>A0AAV7I2J8_COTGL</name>
<keyword evidence="3" id="KW-1185">Reference proteome</keyword>
<sequence>MDSTMCPILMSDMLQRTAMMMMMMMIIMIIRALVLLAGSSIHTSEQERSRAIIIASTIARRDKSSVLTTCDAVVTSVTNRLASVSLSFSLTFVIIVYLWLFMLFYSAMLFWRGKHRTLSAKPINEKTFMKTVSMIIKLHDCYILFDDDANKSTCLQTAYFLIAITIRVPIGDLNRHKDTEIEIGSSLIENPVDKSSIKRFRL</sequence>
<proteinExistence type="predicted"/>